<feature type="signal peptide" evidence="9">
    <location>
        <begin position="1"/>
        <end position="23"/>
    </location>
</feature>
<evidence type="ECO:0000256" key="1">
    <source>
        <dbReference type="ARBA" id="ARBA00004141"/>
    </source>
</evidence>
<comment type="subcellular location">
    <subcellularLocation>
        <location evidence="8">Cell membrane</location>
        <topology evidence="8">Multi-pass membrane protein</topology>
    </subcellularLocation>
    <subcellularLocation>
        <location evidence="1">Membrane</location>
        <topology evidence="1">Multi-pass membrane protein</topology>
    </subcellularLocation>
</comment>
<feature type="transmembrane region" description="Helical" evidence="8">
    <location>
        <begin position="132"/>
        <end position="153"/>
    </location>
</feature>
<evidence type="ECO:0000256" key="8">
    <source>
        <dbReference type="RuleBase" id="RU362002"/>
    </source>
</evidence>
<dbReference type="Proteomes" id="UP001476583">
    <property type="component" value="Chromosome"/>
</dbReference>
<evidence type="ECO:0000256" key="5">
    <source>
        <dbReference type="ARBA" id="ARBA00022989"/>
    </source>
</evidence>
<dbReference type="PANTHER" id="PTHR43029">
    <property type="entry name" value="AMMONIUM TRANSPORTER MEP2"/>
    <property type="match status" value="1"/>
</dbReference>
<evidence type="ECO:0000256" key="7">
    <source>
        <dbReference type="ARBA" id="ARBA00023177"/>
    </source>
</evidence>
<proteinExistence type="inferred from homology"/>
<accession>A0ABZ2RHX3</accession>
<feature type="chain" id="PRO_5046370976" description="Ammonium transporter" evidence="9">
    <location>
        <begin position="24"/>
        <end position="439"/>
    </location>
</feature>
<keyword evidence="7 8" id="KW-0924">Ammonia transport</keyword>
<keyword evidence="5 8" id="KW-1133">Transmembrane helix</keyword>
<evidence type="ECO:0000313" key="11">
    <source>
        <dbReference type="EMBL" id="WXL26182.1"/>
    </source>
</evidence>
<dbReference type="PANTHER" id="PTHR43029:SF10">
    <property type="entry name" value="AMMONIUM TRANSPORTER MEP2"/>
    <property type="match status" value="1"/>
</dbReference>
<reference evidence="11 12" key="1">
    <citation type="submission" date="2024-03" db="EMBL/GenBank/DDBJ databases">
        <title>Complete genome of BD2.</title>
        <authorList>
            <person name="Cao G."/>
        </authorList>
    </citation>
    <scope>NUCLEOTIDE SEQUENCE [LARGE SCALE GENOMIC DNA]</scope>
    <source>
        <strain evidence="11 12">BD2</strain>
    </source>
</reference>
<feature type="transmembrane region" description="Helical" evidence="8">
    <location>
        <begin position="262"/>
        <end position="281"/>
    </location>
</feature>
<dbReference type="Gene3D" id="1.10.3430.10">
    <property type="entry name" value="Ammonium transporter AmtB like domains"/>
    <property type="match status" value="1"/>
</dbReference>
<dbReference type="InterPro" id="IPR018047">
    <property type="entry name" value="Ammonium_transpt_CS"/>
</dbReference>
<keyword evidence="12" id="KW-1185">Reference proteome</keyword>
<protein>
    <recommendedName>
        <fullName evidence="8">Ammonium transporter</fullName>
    </recommendedName>
</protein>
<comment type="similarity">
    <text evidence="2 8">Belongs to the ammonia transporter channel (TC 1.A.11.2) family.</text>
</comment>
<evidence type="ECO:0000256" key="6">
    <source>
        <dbReference type="ARBA" id="ARBA00023136"/>
    </source>
</evidence>
<feature type="transmembrane region" description="Helical" evidence="8">
    <location>
        <begin position="392"/>
        <end position="410"/>
    </location>
</feature>
<dbReference type="InterPro" id="IPR001905">
    <property type="entry name" value="Ammonium_transpt"/>
</dbReference>
<evidence type="ECO:0000256" key="3">
    <source>
        <dbReference type="ARBA" id="ARBA00022448"/>
    </source>
</evidence>
<evidence type="ECO:0000259" key="10">
    <source>
        <dbReference type="Pfam" id="PF00909"/>
    </source>
</evidence>
<keyword evidence="9" id="KW-0732">Signal</keyword>
<dbReference type="EMBL" id="CP148074">
    <property type="protein sequence ID" value="WXL26182.1"/>
    <property type="molecule type" value="Genomic_DNA"/>
</dbReference>
<keyword evidence="3 8" id="KW-0813">Transport</keyword>
<dbReference type="PROSITE" id="PS01219">
    <property type="entry name" value="AMMONIUM_TRANSP"/>
    <property type="match status" value="1"/>
</dbReference>
<keyword evidence="6 8" id="KW-0472">Membrane</keyword>
<feature type="transmembrane region" description="Helical" evidence="8">
    <location>
        <begin position="229"/>
        <end position="250"/>
    </location>
</feature>
<dbReference type="SUPFAM" id="SSF111352">
    <property type="entry name" value="Ammonium transporter"/>
    <property type="match status" value="1"/>
</dbReference>
<feature type="transmembrane region" description="Helical" evidence="8">
    <location>
        <begin position="160"/>
        <end position="181"/>
    </location>
</feature>
<dbReference type="InterPro" id="IPR029020">
    <property type="entry name" value="Ammonium/urea_transptr"/>
</dbReference>
<feature type="transmembrane region" description="Helical" evidence="8">
    <location>
        <begin position="317"/>
        <end position="337"/>
    </location>
</feature>
<feature type="transmembrane region" description="Helical" evidence="8">
    <location>
        <begin position="193"/>
        <end position="217"/>
    </location>
</feature>
<feature type="transmembrane region" description="Helical" evidence="8">
    <location>
        <begin position="68"/>
        <end position="88"/>
    </location>
</feature>
<evidence type="ECO:0000256" key="2">
    <source>
        <dbReference type="ARBA" id="ARBA00005887"/>
    </source>
</evidence>
<sequence>MTLRKIAGLGALLSLVSPGLAMAEEVATLNSGDTAWMLTATALVLFMTIPGLALFYGGMVRSKNILSVMMQCFAITGLMSILWFAYGYSLAFDTTGMEKGVTNFHSFVGSLNNAFLTNLTKESLISAFPESVFVTFQMTFAIITPALIVGAFAERMKFSAMLIFMTIWFTIVYAPMCHMVWSGDGAFLWDEGVIDFAGGTVVHINAGIAGLVACLVLGKRKGYPTTPMAPHNLGYTLIGAAMLWIGWFGFNAGSAAAANETAGMAMLVTQIATAAAALSWMFAEWVAHGKPSALGIASGVVAGLVAITPAAGAVGPVGALVIGLVSGVVCFFCATSLKRKLGYDDSLDVFGVHCIGGIVGAILVGAFAAPSLGGFAEIPGIATQLWVQTKSVLFTIVYTGILTYIILKVLDVVMGLRVSEESEVVGLDLSEHNERGYNL</sequence>
<gene>
    <name evidence="11" type="ORF">WG219_01470</name>
</gene>
<feature type="domain" description="Ammonium transporter AmtB-like" evidence="10">
    <location>
        <begin position="35"/>
        <end position="437"/>
    </location>
</feature>
<dbReference type="NCBIfam" id="TIGR00836">
    <property type="entry name" value="amt"/>
    <property type="match status" value="1"/>
</dbReference>
<feature type="transmembrane region" description="Helical" evidence="8">
    <location>
        <begin position="33"/>
        <end position="56"/>
    </location>
</feature>
<evidence type="ECO:0000313" key="12">
    <source>
        <dbReference type="Proteomes" id="UP001476583"/>
    </source>
</evidence>
<evidence type="ECO:0000256" key="4">
    <source>
        <dbReference type="ARBA" id="ARBA00022692"/>
    </source>
</evidence>
<name>A0ABZ2RHX3_ECTME</name>
<feature type="transmembrane region" description="Helical" evidence="8">
    <location>
        <begin position="293"/>
        <end position="311"/>
    </location>
</feature>
<evidence type="ECO:0000256" key="9">
    <source>
        <dbReference type="SAM" id="SignalP"/>
    </source>
</evidence>
<dbReference type="InterPro" id="IPR024041">
    <property type="entry name" value="NH4_transpt_AmtB-like_dom"/>
</dbReference>
<feature type="transmembrane region" description="Helical" evidence="8">
    <location>
        <begin position="349"/>
        <end position="372"/>
    </location>
</feature>
<dbReference type="Pfam" id="PF00909">
    <property type="entry name" value="Ammonium_transp"/>
    <property type="match status" value="1"/>
</dbReference>
<keyword evidence="4 8" id="KW-0812">Transmembrane</keyword>
<organism evidence="11 12">
    <name type="scientific">Ectopseudomonas mendocina</name>
    <name type="common">Pseudomonas mendocina</name>
    <dbReference type="NCBI Taxonomy" id="300"/>
    <lineage>
        <taxon>Bacteria</taxon>
        <taxon>Pseudomonadati</taxon>
        <taxon>Pseudomonadota</taxon>
        <taxon>Gammaproteobacteria</taxon>
        <taxon>Pseudomonadales</taxon>
        <taxon>Pseudomonadaceae</taxon>
        <taxon>Ectopseudomonas</taxon>
    </lineage>
</organism>